<proteinExistence type="predicted"/>
<accession>A0ABQ3XXI1</accession>
<gene>
    <name evidence="1" type="ORF">Ade02nite_11020</name>
</gene>
<protein>
    <submittedName>
        <fullName evidence="1">Uncharacterized protein</fullName>
    </submittedName>
</protein>
<sequence length="83" mass="9014">MTVPLIVLPETASRSVYQLLGEIVWFSPASTLTVLPFIASNWTRLLPVSDRRYIFVAPAARAVNATTPALDPNAVALTRACTE</sequence>
<dbReference type="Proteomes" id="UP000609879">
    <property type="component" value="Unassembled WGS sequence"/>
</dbReference>
<organism evidence="1 2">
    <name type="scientific">Paractinoplanes deccanensis</name>
    <dbReference type="NCBI Taxonomy" id="113561"/>
    <lineage>
        <taxon>Bacteria</taxon>
        <taxon>Bacillati</taxon>
        <taxon>Actinomycetota</taxon>
        <taxon>Actinomycetes</taxon>
        <taxon>Micromonosporales</taxon>
        <taxon>Micromonosporaceae</taxon>
        <taxon>Paractinoplanes</taxon>
    </lineage>
</organism>
<keyword evidence="2" id="KW-1185">Reference proteome</keyword>
<evidence type="ECO:0000313" key="2">
    <source>
        <dbReference type="Proteomes" id="UP000609879"/>
    </source>
</evidence>
<name>A0ABQ3XXI1_9ACTN</name>
<reference evidence="1 2" key="1">
    <citation type="submission" date="2021-01" db="EMBL/GenBank/DDBJ databases">
        <title>Whole genome shotgun sequence of Actinoplanes deccanensis NBRC 13994.</title>
        <authorList>
            <person name="Komaki H."/>
            <person name="Tamura T."/>
        </authorList>
    </citation>
    <scope>NUCLEOTIDE SEQUENCE [LARGE SCALE GENOMIC DNA]</scope>
    <source>
        <strain evidence="1 2">NBRC 13994</strain>
    </source>
</reference>
<comment type="caution">
    <text evidence="1">The sequence shown here is derived from an EMBL/GenBank/DDBJ whole genome shotgun (WGS) entry which is preliminary data.</text>
</comment>
<dbReference type="EMBL" id="BOMI01000015">
    <property type="protein sequence ID" value="GID72461.1"/>
    <property type="molecule type" value="Genomic_DNA"/>
</dbReference>
<evidence type="ECO:0000313" key="1">
    <source>
        <dbReference type="EMBL" id="GID72461.1"/>
    </source>
</evidence>